<sequence length="173" mass="18900">MIDVIGEVRDGRLTGGPHYEPTSIQHPKQYPSIPHVVWNAICSSHIEEYIDQFLVKFSFLTNATVAAPDIIPSNAISPCLSAHQILICLSSKAMSAHFLPLFLMPWEPVLRGPLLPLTFAAKSALAFASAQFHQRESAIGAWYPTYQPFASPGKLYLHHPSLPLGLSSGPSKA</sequence>
<organism evidence="1 2">
    <name type="scientific">Oculimacula yallundae</name>
    <dbReference type="NCBI Taxonomy" id="86028"/>
    <lineage>
        <taxon>Eukaryota</taxon>
        <taxon>Fungi</taxon>
        <taxon>Dikarya</taxon>
        <taxon>Ascomycota</taxon>
        <taxon>Pezizomycotina</taxon>
        <taxon>Leotiomycetes</taxon>
        <taxon>Helotiales</taxon>
        <taxon>Ploettnerulaceae</taxon>
        <taxon>Oculimacula</taxon>
    </lineage>
</organism>
<name>A0ABR4CAF6_9HELO</name>
<proteinExistence type="predicted"/>
<reference evidence="1 2" key="1">
    <citation type="journal article" date="2024" name="Commun. Biol.">
        <title>Comparative genomic analysis of thermophilic fungi reveals convergent evolutionary adaptations and gene losses.</title>
        <authorList>
            <person name="Steindorff A.S."/>
            <person name="Aguilar-Pontes M.V."/>
            <person name="Robinson A.J."/>
            <person name="Andreopoulos B."/>
            <person name="LaButti K."/>
            <person name="Kuo A."/>
            <person name="Mondo S."/>
            <person name="Riley R."/>
            <person name="Otillar R."/>
            <person name="Haridas S."/>
            <person name="Lipzen A."/>
            <person name="Grimwood J."/>
            <person name="Schmutz J."/>
            <person name="Clum A."/>
            <person name="Reid I.D."/>
            <person name="Moisan M.C."/>
            <person name="Butler G."/>
            <person name="Nguyen T.T.M."/>
            <person name="Dewar K."/>
            <person name="Conant G."/>
            <person name="Drula E."/>
            <person name="Henrissat B."/>
            <person name="Hansel C."/>
            <person name="Singer S."/>
            <person name="Hutchinson M.I."/>
            <person name="de Vries R.P."/>
            <person name="Natvig D.O."/>
            <person name="Powell A.J."/>
            <person name="Tsang A."/>
            <person name="Grigoriev I.V."/>
        </authorList>
    </citation>
    <scope>NUCLEOTIDE SEQUENCE [LARGE SCALE GENOMIC DNA]</scope>
    <source>
        <strain evidence="1 2">CBS 494.80</strain>
    </source>
</reference>
<keyword evidence="2" id="KW-1185">Reference proteome</keyword>
<dbReference type="Proteomes" id="UP001595075">
    <property type="component" value="Unassembled WGS sequence"/>
</dbReference>
<dbReference type="EMBL" id="JAZHXI010000010">
    <property type="protein sequence ID" value="KAL2066928.1"/>
    <property type="molecule type" value="Genomic_DNA"/>
</dbReference>
<evidence type="ECO:0000313" key="1">
    <source>
        <dbReference type="EMBL" id="KAL2066928.1"/>
    </source>
</evidence>
<evidence type="ECO:0000313" key="2">
    <source>
        <dbReference type="Proteomes" id="UP001595075"/>
    </source>
</evidence>
<comment type="caution">
    <text evidence="1">The sequence shown here is derived from an EMBL/GenBank/DDBJ whole genome shotgun (WGS) entry which is preliminary data.</text>
</comment>
<accession>A0ABR4CAF6</accession>
<protein>
    <submittedName>
        <fullName evidence="1">Uncharacterized protein</fullName>
    </submittedName>
</protein>
<gene>
    <name evidence="1" type="ORF">VTL71DRAFT_1352</name>
</gene>